<dbReference type="OrthoDB" id="964080at2"/>
<dbReference type="RefSeq" id="WP_071502852.1">
    <property type="nucleotide sequence ID" value="NZ_MORL01000004.1"/>
</dbReference>
<evidence type="ECO:0000313" key="2">
    <source>
        <dbReference type="Proteomes" id="UP000181790"/>
    </source>
</evidence>
<proteinExistence type="predicted"/>
<comment type="caution">
    <text evidence="1">The sequence shown here is derived from an EMBL/GenBank/DDBJ whole genome shotgun (WGS) entry which is preliminary data.</text>
</comment>
<reference evidence="1 2" key="1">
    <citation type="submission" date="2016-10" db="EMBL/GenBank/DDBJ databases">
        <title>Arsenicibacter rosenii gen. nov., sp. nov., an efficient arsenic-methylating bacterium isolated from an arsenic-contaminated paddy soil.</title>
        <authorList>
            <person name="Huang K."/>
        </authorList>
    </citation>
    <scope>NUCLEOTIDE SEQUENCE [LARGE SCALE GENOMIC DNA]</scope>
    <source>
        <strain evidence="1 2">SM-1</strain>
    </source>
</reference>
<name>A0A1S2VK90_9BACT</name>
<dbReference type="EMBL" id="MORL01000004">
    <property type="protein sequence ID" value="OIN59169.1"/>
    <property type="molecule type" value="Genomic_DNA"/>
</dbReference>
<accession>A0A1S2VK90</accession>
<gene>
    <name evidence="1" type="ORF">BLX24_09220</name>
</gene>
<dbReference type="AlphaFoldDB" id="A0A1S2VK90"/>
<keyword evidence="2" id="KW-1185">Reference proteome</keyword>
<evidence type="ECO:0000313" key="1">
    <source>
        <dbReference type="EMBL" id="OIN59169.1"/>
    </source>
</evidence>
<dbReference type="Proteomes" id="UP000181790">
    <property type="component" value="Unassembled WGS sequence"/>
</dbReference>
<sequence>MEKTPKTYIAEVVAVDQYGNETQTTVPIKAIYEPIQADIENKLNADYPHLTHRVAKLDELKSPEQVEDWHHSFMGVLFGEDVHKK</sequence>
<protein>
    <submittedName>
        <fullName evidence="1">Uncharacterized protein</fullName>
    </submittedName>
</protein>
<organism evidence="1 2">
    <name type="scientific">Arsenicibacter rosenii</name>
    <dbReference type="NCBI Taxonomy" id="1750698"/>
    <lineage>
        <taxon>Bacteria</taxon>
        <taxon>Pseudomonadati</taxon>
        <taxon>Bacteroidota</taxon>
        <taxon>Cytophagia</taxon>
        <taxon>Cytophagales</taxon>
        <taxon>Spirosomataceae</taxon>
        <taxon>Arsenicibacter</taxon>
    </lineage>
</organism>